<organism evidence="4 5">
    <name type="scientific">Amycolatopsis acidicola</name>
    <dbReference type="NCBI Taxonomy" id="2596893"/>
    <lineage>
        <taxon>Bacteria</taxon>
        <taxon>Bacillati</taxon>
        <taxon>Actinomycetota</taxon>
        <taxon>Actinomycetes</taxon>
        <taxon>Pseudonocardiales</taxon>
        <taxon>Pseudonocardiaceae</taxon>
        <taxon>Amycolatopsis</taxon>
    </lineage>
</organism>
<evidence type="ECO:0000313" key="4">
    <source>
        <dbReference type="EMBL" id="KAA9160905.1"/>
    </source>
</evidence>
<dbReference type="Gene3D" id="3.40.190.10">
    <property type="entry name" value="Periplasmic binding protein-like II"/>
    <property type="match status" value="2"/>
</dbReference>
<evidence type="ECO:0000256" key="1">
    <source>
        <dbReference type="ARBA" id="ARBA00008520"/>
    </source>
</evidence>
<evidence type="ECO:0000256" key="2">
    <source>
        <dbReference type="ARBA" id="ARBA00022448"/>
    </source>
</evidence>
<comment type="caution">
    <text evidence="4">The sequence shown here is derived from an EMBL/GenBank/DDBJ whole genome shotgun (WGS) entry which is preliminary data.</text>
</comment>
<keyword evidence="5" id="KW-1185">Reference proteome</keyword>
<keyword evidence="2" id="KW-0813">Transport</keyword>
<gene>
    <name evidence="4" type="ORF">FPZ12_015975</name>
</gene>
<dbReference type="PANTHER" id="PTHR43649">
    <property type="entry name" value="ARABINOSE-BINDING PROTEIN-RELATED"/>
    <property type="match status" value="1"/>
</dbReference>
<evidence type="ECO:0000313" key="5">
    <source>
        <dbReference type="Proteomes" id="UP000319769"/>
    </source>
</evidence>
<dbReference type="Proteomes" id="UP000319769">
    <property type="component" value="Unassembled WGS sequence"/>
</dbReference>
<dbReference type="InterPro" id="IPR006059">
    <property type="entry name" value="SBP"/>
</dbReference>
<feature type="signal peptide" evidence="3">
    <location>
        <begin position="1"/>
        <end position="21"/>
    </location>
</feature>
<dbReference type="EMBL" id="VMNW02000019">
    <property type="protein sequence ID" value="KAA9160905.1"/>
    <property type="molecule type" value="Genomic_DNA"/>
</dbReference>
<protein>
    <submittedName>
        <fullName evidence="4">Extracellular solute-binding protein</fullName>
    </submittedName>
</protein>
<keyword evidence="3" id="KW-0732">Signal</keyword>
<dbReference type="PROSITE" id="PS51257">
    <property type="entry name" value="PROKAR_LIPOPROTEIN"/>
    <property type="match status" value="1"/>
</dbReference>
<comment type="similarity">
    <text evidence="1">Belongs to the bacterial solute-binding protein 1 family.</text>
</comment>
<dbReference type="PANTHER" id="PTHR43649:SF29">
    <property type="entry name" value="OSMOPROTECTIVE COMPOUNDS-BINDING PROTEIN GGTB"/>
    <property type="match status" value="1"/>
</dbReference>
<name>A0A5N0V4J9_9PSEU</name>
<dbReference type="SUPFAM" id="SSF53850">
    <property type="entry name" value="Periplasmic binding protein-like II"/>
    <property type="match status" value="1"/>
</dbReference>
<reference evidence="4" key="1">
    <citation type="submission" date="2019-09" db="EMBL/GenBank/DDBJ databases">
        <authorList>
            <person name="Teo W.F.A."/>
            <person name="Duangmal K."/>
        </authorList>
    </citation>
    <scope>NUCLEOTIDE SEQUENCE [LARGE SCALE GENOMIC DNA]</scope>
    <source>
        <strain evidence="4">K81G1</strain>
    </source>
</reference>
<dbReference type="InterPro" id="IPR050490">
    <property type="entry name" value="Bact_solute-bd_prot1"/>
</dbReference>
<accession>A0A5N0V4J9</accession>
<dbReference type="Pfam" id="PF01547">
    <property type="entry name" value="SBP_bac_1"/>
    <property type="match status" value="1"/>
</dbReference>
<feature type="chain" id="PRO_5038503134" evidence="3">
    <location>
        <begin position="22"/>
        <end position="418"/>
    </location>
</feature>
<sequence>MKRLATLLAATVLAAATLVGCSTSTETLTVLGPWTGAEEQSFRALLDAYTAQTHVEVNYQGNAAVNQVLLADVRKGQAPDVAVLSSPGELARYAHSRDLHPITDVVTLPDTEYSSQWRSLLQLGTADLYAVPVKADLKSLVWYDPARSPGPKPATWDELLAYTTDAASHGVSPWCLGVEAYSTSGWPGTDWIEDILLHRHGAKYEQWAAGELPWTSPEVRDAWESWGRLLRTPNAVQGGRSGALLTYFGDAGKPMFTNPPGCLLEHQASFAPGAYPATAKPDYFPFPGGDPEEASVNLAGMFTDSPAARDLMAFLASARAQAIWPMQTGSRAYSVNQRVLADGVYQDDVSRRIGRTLATGKLCLDASDVMPADMADAFSRGVLEYLADPGQLDAILAGLEEVRAALPSDEHLAVPCAR</sequence>
<dbReference type="OrthoDB" id="8663148at2"/>
<evidence type="ECO:0000256" key="3">
    <source>
        <dbReference type="SAM" id="SignalP"/>
    </source>
</evidence>
<dbReference type="RefSeq" id="WP_144753856.1">
    <property type="nucleotide sequence ID" value="NZ_VMNW02000019.1"/>
</dbReference>
<proteinExistence type="inferred from homology"/>
<dbReference type="AlphaFoldDB" id="A0A5N0V4J9"/>